<dbReference type="InterPro" id="IPR008333">
    <property type="entry name" value="Cbr1-like_FAD-bd_dom"/>
</dbReference>
<dbReference type="InterPro" id="IPR050353">
    <property type="entry name" value="PyrK_electron_transfer"/>
</dbReference>
<dbReference type="InterPro" id="IPR023455">
    <property type="entry name" value="Dihydroorotate_DHASE_ETsu"/>
</dbReference>
<dbReference type="GO" id="GO:0050660">
    <property type="term" value="F:flavin adenine dinucleotide binding"/>
    <property type="evidence" value="ECO:0007669"/>
    <property type="project" value="InterPro"/>
</dbReference>
<feature type="binding site" evidence="11 12">
    <location>
        <begin position="70"/>
        <end position="72"/>
    </location>
    <ligand>
        <name>FAD</name>
        <dbReference type="ChEBI" id="CHEBI:57692"/>
    </ligand>
</feature>
<dbReference type="PROSITE" id="PS51384">
    <property type="entry name" value="FAD_FR"/>
    <property type="match status" value="1"/>
</dbReference>
<proteinExistence type="inferred from homology"/>
<keyword evidence="4 11" id="KW-0001">2Fe-2S</keyword>
<evidence type="ECO:0000256" key="9">
    <source>
        <dbReference type="ARBA" id="ARBA00023004"/>
    </source>
</evidence>
<dbReference type="Gene3D" id="2.10.240.10">
    <property type="entry name" value="Dihydroorotate dehydrogenase, electron transfer subunit"/>
    <property type="match status" value="1"/>
</dbReference>
<keyword evidence="3 11" id="KW-0285">Flavoprotein</keyword>
<dbReference type="HAMAP" id="MF_01211">
    <property type="entry name" value="DHODB_Fe_S_bind"/>
    <property type="match status" value="1"/>
</dbReference>
<feature type="binding site" evidence="11 12">
    <location>
        <begin position="77"/>
        <end position="78"/>
    </location>
    <ligand>
        <name>FAD</name>
        <dbReference type="ChEBI" id="CHEBI:57692"/>
    </ligand>
</feature>
<keyword evidence="10 11" id="KW-0411">Iron-sulfur</keyword>
<accession>A0A1M6LIN7</accession>
<evidence type="ECO:0000256" key="4">
    <source>
        <dbReference type="ARBA" id="ARBA00022714"/>
    </source>
</evidence>
<evidence type="ECO:0000256" key="5">
    <source>
        <dbReference type="ARBA" id="ARBA00022723"/>
    </source>
</evidence>
<evidence type="ECO:0000256" key="10">
    <source>
        <dbReference type="ARBA" id="ARBA00023014"/>
    </source>
</evidence>
<dbReference type="InterPro" id="IPR017927">
    <property type="entry name" value="FAD-bd_FR_type"/>
</dbReference>
<keyword evidence="9 11" id="KW-0408">Iron</keyword>
<feature type="binding site" evidence="11 13">
    <location>
        <position position="224"/>
    </location>
    <ligand>
        <name>[2Fe-2S] cluster</name>
        <dbReference type="ChEBI" id="CHEBI:190135"/>
    </ligand>
</feature>
<organism evidence="14 15">
    <name type="scientific">Megasphaera elsdenii</name>
    <dbReference type="NCBI Taxonomy" id="907"/>
    <lineage>
        <taxon>Bacteria</taxon>
        <taxon>Bacillati</taxon>
        <taxon>Bacillota</taxon>
        <taxon>Negativicutes</taxon>
        <taxon>Veillonellales</taxon>
        <taxon>Veillonellaceae</taxon>
        <taxon>Megasphaera</taxon>
    </lineage>
</organism>
<evidence type="ECO:0000256" key="1">
    <source>
        <dbReference type="ARBA" id="ARBA00006422"/>
    </source>
</evidence>
<dbReference type="GO" id="GO:0016491">
    <property type="term" value="F:oxidoreductase activity"/>
    <property type="evidence" value="ECO:0007669"/>
    <property type="project" value="InterPro"/>
</dbReference>
<dbReference type="SUPFAM" id="SSF63380">
    <property type="entry name" value="Riboflavin synthase domain-like"/>
    <property type="match status" value="1"/>
</dbReference>
<dbReference type="GO" id="GO:0046872">
    <property type="term" value="F:metal ion binding"/>
    <property type="evidence" value="ECO:0007669"/>
    <property type="project" value="UniProtKB-KW"/>
</dbReference>
<evidence type="ECO:0000256" key="6">
    <source>
        <dbReference type="ARBA" id="ARBA00022827"/>
    </source>
</evidence>
<dbReference type="Gene3D" id="3.40.50.80">
    <property type="entry name" value="Nucleotide-binding domain of ferredoxin-NADP reductase (FNR) module"/>
    <property type="match status" value="1"/>
</dbReference>
<dbReference type="EMBL" id="CP027569">
    <property type="protein sequence ID" value="AVO27937.1"/>
    <property type="molecule type" value="Genomic_DNA"/>
</dbReference>
<feature type="binding site" evidence="11 13">
    <location>
        <position position="219"/>
    </location>
    <ligand>
        <name>[2Fe-2S] cluster</name>
        <dbReference type="ChEBI" id="CHEBI:190135"/>
    </ligand>
</feature>
<evidence type="ECO:0000256" key="8">
    <source>
        <dbReference type="ARBA" id="ARBA00022982"/>
    </source>
</evidence>
<dbReference type="InterPro" id="IPR037117">
    <property type="entry name" value="Dihydroorotate_DH_ele_sf"/>
</dbReference>
<comment type="cofactor">
    <cofactor evidence="13">
        <name>[2Fe-2S] cluster</name>
        <dbReference type="ChEBI" id="CHEBI:190135"/>
    </cofactor>
    <text evidence="13">Binds 1 [2Fe-2S] cluster per subunit.</text>
</comment>
<name>A0A1M6LIN7_MEGEL</name>
<dbReference type="Pfam" id="PF00970">
    <property type="entry name" value="FAD_binding_6"/>
    <property type="match status" value="1"/>
</dbReference>
<dbReference type="Pfam" id="PF10418">
    <property type="entry name" value="DHODB_Fe-S_bind"/>
    <property type="match status" value="1"/>
</dbReference>
<protein>
    <recommendedName>
        <fullName evidence="11">Dihydroorotate dehydrogenase B (NAD(+)), electron transfer subunit</fullName>
    </recommendedName>
    <alternativeName>
        <fullName evidence="11">Dihydroorotate oxidase B, electron transfer subunit</fullName>
    </alternativeName>
</protein>
<evidence type="ECO:0000313" key="15">
    <source>
        <dbReference type="Proteomes" id="UP000238358"/>
    </source>
</evidence>
<dbReference type="UniPathway" id="UPA00070">
    <property type="reaction ID" value="UER00945"/>
</dbReference>
<dbReference type="SUPFAM" id="SSF52343">
    <property type="entry name" value="Ferredoxin reductase-like, C-terminal NADP-linked domain"/>
    <property type="match status" value="1"/>
</dbReference>
<dbReference type="GO" id="GO:0051537">
    <property type="term" value="F:2 iron, 2 sulfur cluster binding"/>
    <property type="evidence" value="ECO:0007669"/>
    <property type="project" value="UniProtKB-KW"/>
</dbReference>
<dbReference type="OrthoDB" id="9778346at2"/>
<feature type="binding site" evidence="11 13">
    <location>
        <position position="241"/>
    </location>
    <ligand>
        <name>[2Fe-2S] cluster</name>
        <dbReference type="ChEBI" id="CHEBI:190135"/>
    </ligand>
</feature>
<dbReference type="CDD" id="cd06218">
    <property type="entry name" value="DHOD_e_trans"/>
    <property type="match status" value="1"/>
</dbReference>
<comment type="subunit">
    <text evidence="11">Heterotetramer of 2 PyrK and 2 PyrD type B subunits.</text>
</comment>
<evidence type="ECO:0000256" key="3">
    <source>
        <dbReference type="ARBA" id="ARBA00022630"/>
    </source>
</evidence>
<dbReference type="InterPro" id="IPR039261">
    <property type="entry name" value="FNR_nucleotide-bd"/>
</dbReference>
<evidence type="ECO:0000313" key="14">
    <source>
        <dbReference type="EMBL" id="AVO27937.1"/>
    </source>
</evidence>
<dbReference type="RefSeq" id="WP_022497217.1">
    <property type="nucleotide sequence ID" value="NZ_CABMON010000001.1"/>
</dbReference>
<gene>
    <name evidence="11" type="primary">pyrK</name>
    <name evidence="14" type="ORF">C6Y28_10065</name>
</gene>
<comment type="similarity">
    <text evidence="1 11">Belongs to the PyrK family.</text>
</comment>
<dbReference type="AlphaFoldDB" id="A0A1M6LIN7"/>
<dbReference type="Gene3D" id="2.40.30.10">
    <property type="entry name" value="Translation factors"/>
    <property type="match status" value="1"/>
</dbReference>
<keyword evidence="5 11" id="KW-0479">Metal-binding</keyword>
<dbReference type="Proteomes" id="UP000238358">
    <property type="component" value="Chromosome"/>
</dbReference>
<comment type="pathway">
    <text evidence="11">Pyrimidine metabolism; UMP biosynthesis via de novo pathway; orotate from (S)-dihydroorotate (NAD(+) route): step 1/1.</text>
</comment>
<reference evidence="14 15" key="1">
    <citation type="journal article" date="2018" name="Genome Announc.">
        <title>Complete genomes of two Megasphaera elsdenii strains, NCIMB 702410 and ATCC 25940.</title>
        <authorList>
            <person name="Hatmaker E.A."/>
            <person name="O'Dell K."/>
            <person name="Riley L.A."/>
            <person name="Klingeman D.M."/>
            <person name="Guss A.M."/>
        </authorList>
    </citation>
    <scope>NUCLEOTIDE SEQUENCE [LARGE SCALE GENOMIC DNA]</scope>
    <source>
        <strain evidence="14 15">NCIMB702410</strain>
    </source>
</reference>
<sequence length="254" mass="27277">MKKFLEMATIVENEAIIPEVWKMVFHAPQIAREARPGQFVNVHRDGGQTFLRRPFGIVDADTESGNVTIIYRLVGVGTAEMKTLRQGDALSVEGPLGEGVFTTTPGKVLLAGGGVGLAPLIFLAKRLDHPVVLVAGKTAAETFWTKFFEPYAGRIYVTTDDGSQGIKGFAVDALPQIFADQPIDRVSVCGPTVMMKTIAQASAKAGIACEVSMEKRMACGIGVCLGCTFESQLDGRRYKVCADGPVFDAKEVFA</sequence>
<dbReference type="PANTHER" id="PTHR43513">
    <property type="entry name" value="DIHYDROOROTATE DEHYDROGENASE B (NAD(+)), ELECTRON TRANSFER SUBUNIT"/>
    <property type="match status" value="1"/>
</dbReference>
<evidence type="ECO:0000256" key="7">
    <source>
        <dbReference type="ARBA" id="ARBA00022975"/>
    </source>
</evidence>
<dbReference type="PIRSF" id="PIRSF006816">
    <property type="entry name" value="Cyc3_hyd_g"/>
    <property type="match status" value="1"/>
</dbReference>
<keyword evidence="7 11" id="KW-0665">Pyrimidine biosynthesis</keyword>
<keyword evidence="8 11" id="KW-0249">Electron transport</keyword>
<evidence type="ECO:0000256" key="12">
    <source>
        <dbReference type="PIRSR" id="PIRSR006816-1"/>
    </source>
</evidence>
<comment type="cofactor">
    <cofactor evidence="11 12">
        <name>FAD</name>
        <dbReference type="ChEBI" id="CHEBI:57692"/>
    </cofactor>
    <text evidence="11 12">Binds 1 FAD per subunit.</text>
</comment>
<dbReference type="InterPro" id="IPR012165">
    <property type="entry name" value="Cyt_c3_hydrogenase_gsu"/>
</dbReference>
<feature type="binding site" evidence="11 13">
    <location>
        <position position="227"/>
    </location>
    <ligand>
        <name>[2Fe-2S] cluster</name>
        <dbReference type="ChEBI" id="CHEBI:190135"/>
    </ligand>
</feature>
<dbReference type="InterPro" id="IPR017938">
    <property type="entry name" value="Riboflavin_synthase-like_b-brl"/>
</dbReference>
<keyword evidence="2 11" id="KW-0813">Transport</keyword>
<evidence type="ECO:0000256" key="11">
    <source>
        <dbReference type="HAMAP-Rule" id="MF_01211"/>
    </source>
</evidence>
<dbReference type="InterPro" id="IPR019480">
    <property type="entry name" value="Dihydroorotate_DH_Fe-S-bd"/>
</dbReference>
<dbReference type="GO" id="GO:0044205">
    <property type="term" value="P:'de novo' UMP biosynthetic process"/>
    <property type="evidence" value="ECO:0007669"/>
    <property type="project" value="UniProtKB-UniRule"/>
</dbReference>
<comment type="function">
    <text evidence="11">Responsible for channeling the electrons from the oxidation of dihydroorotate from the FMN redox center in the PyrD type B subunit to the ultimate electron acceptor NAD(+).</text>
</comment>
<comment type="caution">
    <text evidence="11">Lacks conserved residue(s) required for the propagation of feature annotation.</text>
</comment>
<evidence type="ECO:0000256" key="13">
    <source>
        <dbReference type="PIRSR" id="PIRSR006816-2"/>
    </source>
</evidence>
<keyword evidence="6 11" id="KW-0274">FAD</keyword>
<dbReference type="GO" id="GO:0009055">
    <property type="term" value="F:electron transfer activity"/>
    <property type="evidence" value="ECO:0007669"/>
    <property type="project" value="UniProtKB-UniRule"/>
</dbReference>
<evidence type="ECO:0000256" key="2">
    <source>
        <dbReference type="ARBA" id="ARBA00022448"/>
    </source>
</evidence>
<dbReference type="PANTHER" id="PTHR43513:SF3">
    <property type="entry name" value="DIHYDROOROTATE DEHYDROGENASE B (NAD(+)), ELECTRON TRANSFER SUBUNIT-RELATED"/>
    <property type="match status" value="1"/>
</dbReference>
<comment type="cofactor">
    <cofactor evidence="11">
        <name>[2Fe-2S] cluster</name>
        <dbReference type="ChEBI" id="CHEBI:190135"/>
    </cofactor>
    <text evidence="11">Binds 1 [2Fe-2S] cluster per subunit.</text>
</comment>